<dbReference type="AlphaFoldDB" id="N2A0Y2"/>
<dbReference type="OrthoDB" id="2636783at2"/>
<dbReference type="PATRIC" id="fig|1235802.3.peg.4543"/>
<sequence>MIKKIIALFMVCTVVISICACAGESGNAAEDEVPEGMVAENEVSEGTGDLDTSEIVDIHVTWPSTGGVPADMQMMEDAVNEITEKKIGVHVVFEAIAFQDLVSQQQLLIASGGQLDIPCMKPMRD</sequence>
<proteinExistence type="predicted"/>
<dbReference type="Proteomes" id="UP000012589">
    <property type="component" value="Unassembled WGS sequence"/>
</dbReference>
<accession>N2A0Y2</accession>
<dbReference type="PROSITE" id="PS51257">
    <property type="entry name" value="PROKAR_LIPOPROTEIN"/>
    <property type="match status" value="1"/>
</dbReference>
<feature type="chain" id="PRO_5004114341" description="Multiple sugar transport system substrate-binding protein" evidence="1">
    <location>
        <begin position="23"/>
        <end position="125"/>
    </location>
</feature>
<reference evidence="2 3" key="1">
    <citation type="journal article" date="2014" name="Genome Announc.">
        <title>Draft genome sequences of the altered schaedler flora, a defined bacterial community from gnotobiotic mice.</title>
        <authorList>
            <person name="Wannemuehler M.J."/>
            <person name="Overstreet A.M."/>
            <person name="Ward D.V."/>
            <person name="Phillips G.J."/>
        </authorList>
    </citation>
    <scope>NUCLEOTIDE SEQUENCE [LARGE SCALE GENOMIC DNA]</scope>
    <source>
        <strain evidence="2 3">ASF492</strain>
    </source>
</reference>
<protein>
    <recommendedName>
        <fullName evidence="4">Multiple sugar transport system substrate-binding protein</fullName>
    </recommendedName>
</protein>
<organism evidence="2 3">
    <name type="scientific">Eubacterium plexicaudatum ASF492</name>
    <dbReference type="NCBI Taxonomy" id="1235802"/>
    <lineage>
        <taxon>Bacteria</taxon>
        <taxon>Bacillati</taxon>
        <taxon>Bacillota</taxon>
        <taxon>Clostridia</taxon>
        <taxon>Eubacteriales</taxon>
        <taxon>Eubacteriaceae</taxon>
        <taxon>Eubacterium</taxon>
    </lineage>
</organism>
<dbReference type="EMBL" id="AQFT01000126">
    <property type="protein sequence ID" value="EMZ21826.1"/>
    <property type="molecule type" value="Genomic_DNA"/>
</dbReference>
<gene>
    <name evidence="2" type="ORF">C823_04277</name>
</gene>
<comment type="caution">
    <text evidence="2">The sequence shown here is derived from an EMBL/GenBank/DDBJ whole genome shotgun (WGS) entry which is preliminary data.</text>
</comment>
<feature type="signal peptide" evidence="1">
    <location>
        <begin position="1"/>
        <end position="22"/>
    </location>
</feature>
<name>N2A0Y2_9FIRM</name>
<evidence type="ECO:0000313" key="2">
    <source>
        <dbReference type="EMBL" id="EMZ21826.1"/>
    </source>
</evidence>
<keyword evidence="1" id="KW-0732">Signal</keyword>
<dbReference type="SUPFAM" id="SSF53850">
    <property type="entry name" value="Periplasmic binding protein-like II"/>
    <property type="match status" value="1"/>
</dbReference>
<evidence type="ECO:0008006" key="4">
    <source>
        <dbReference type="Google" id="ProtNLM"/>
    </source>
</evidence>
<evidence type="ECO:0000313" key="3">
    <source>
        <dbReference type="Proteomes" id="UP000012589"/>
    </source>
</evidence>
<keyword evidence="3" id="KW-1185">Reference proteome</keyword>
<evidence type="ECO:0000256" key="1">
    <source>
        <dbReference type="SAM" id="SignalP"/>
    </source>
</evidence>
<dbReference type="eggNOG" id="COG1653">
    <property type="taxonomic scope" value="Bacteria"/>
</dbReference>
<dbReference type="HOGENOM" id="CLU_1989304_0_0_9"/>